<sequence length="301" mass="32290">MSSTLALSTVRAAQANDLEATTAVIETTESRIAVLARKAARRMAESGPRHDDYRDEFEQMGRIAVWEALTRFDESVTTDFLGFAYATVETMLLGATRAERNQGVDPDAAKTFLSMLDRAGGDPFLAEKLCQTVPPAGRRLSADRAHAARLAYQGADSLDTPAPGAEDTDEPCEPGTSTYGVPDELVTADDVSREAERVKRCLVHGLLDTMGDGQAYVLRGTFGIDPVPFYGKTADDELAADMGTTAKAVREARSKGLKAFGKRWIKAVAQTPEEAEELAAAMAARLTRRGASESPAGGNVW</sequence>
<accession>A0ABV2Z8U2</accession>
<gene>
    <name evidence="2" type="ORF">AB0E61_30510</name>
</gene>
<dbReference type="InterPro" id="IPR013325">
    <property type="entry name" value="RNA_pol_sigma_r2"/>
</dbReference>
<comment type="caution">
    <text evidence="2">The sequence shown here is derived from an EMBL/GenBank/DDBJ whole genome shotgun (WGS) entry which is preliminary data.</text>
</comment>
<proteinExistence type="predicted"/>
<reference evidence="2 3" key="1">
    <citation type="submission" date="2024-06" db="EMBL/GenBank/DDBJ databases">
        <title>The Natural Products Discovery Center: Release of the First 8490 Sequenced Strains for Exploring Actinobacteria Biosynthetic Diversity.</title>
        <authorList>
            <person name="Kalkreuter E."/>
            <person name="Kautsar S.A."/>
            <person name="Yang D."/>
            <person name="Bader C.D."/>
            <person name="Teijaro C.N."/>
            <person name="Fluegel L."/>
            <person name="Davis C.M."/>
            <person name="Simpson J.R."/>
            <person name="Lauterbach L."/>
            <person name="Steele A.D."/>
            <person name="Gui C."/>
            <person name="Meng S."/>
            <person name="Li G."/>
            <person name="Viehrig K."/>
            <person name="Ye F."/>
            <person name="Su P."/>
            <person name="Kiefer A.F."/>
            <person name="Nichols A."/>
            <person name="Cepeda A.J."/>
            <person name="Yan W."/>
            <person name="Fan B."/>
            <person name="Jiang Y."/>
            <person name="Adhikari A."/>
            <person name="Zheng C.-J."/>
            <person name="Schuster L."/>
            <person name="Cowan T.M."/>
            <person name="Smanski M.J."/>
            <person name="Chevrette M.G."/>
            <person name="De Carvalho L.P.S."/>
            <person name="Shen B."/>
        </authorList>
    </citation>
    <scope>NUCLEOTIDE SEQUENCE [LARGE SCALE GENOMIC DNA]</scope>
    <source>
        <strain evidence="2 3">NPDC033039</strain>
    </source>
</reference>
<evidence type="ECO:0000256" key="1">
    <source>
        <dbReference type="SAM" id="MobiDB-lite"/>
    </source>
</evidence>
<feature type="region of interest" description="Disordered" evidence="1">
    <location>
        <begin position="156"/>
        <end position="182"/>
    </location>
</feature>
<evidence type="ECO:0000313" key="2">
    <source>
        <dbReference type="EMBL" id="MEU3714418.1"/>
    </source>
</evidence>
<dbReference type="EMBL" id="JBEZVI010000048">
    <property type="protein sequence ID" value="MEU3714418.1"/>
    <property type="molecule type" value="Genomic_DNA"/>
</dbReference>
<dbReference type="SUPFAM" id="SSF88946">
    <property type="entry name" value="Sigma2 domain of RNA polymerase sigma factors"/>
    <property type="match status" value="1"/>
</dbReference>
<keyword evidence="3" id="KW-1185">Reference proteome</keyword>
<name>A0ABV2Z8U2_9ACTN</name>
<evidence type="ECO:0000313" key="3">
    <source>
        <dbReference type="Proteomes" id="UP001550853"/>
    </source>
</evidence>
<organism evidence="2 3">
    <name type="scientific">Streptomyces catenulae</name>
    <dbReference type="NCBI Taxonomy" id="66875"/>
    <lineage>
        <taxon>Bacteria</taxon>
        <taxon>Bacillati</taxon>
        <taxon>Actinomycetota</taxon>
        <taxon>Actinomycetes</taxon>
        <taxon>Kitasatosporales</taxon>
        <taxon>Streptomycetaceae</taxon>
        <taxon>Streptomyces</taxon>
    </lineage>
</organism>
<dbReference type="RefSeq" id="WP_051739720.1">
    <property type="nucleotide sequence ID" value="NZ_JBEZVI010000048.1"/>
</dbReference>
<dbReference type="Proteomes" id="UP001550853">
    <property type="component" value="Unassembled WGS sequence"/>
</dbReference>
<protein>
    <recommendedName>
        <fullName evidence="4">RNA polymerase sigma-70 region 2 domain-containing protein</fullName>
    </recommendedName>
</protein>
<evidence type="ECO:0008006" key="4">
    <source>
        <dbReference type="Google" id="ProtNLM"/>
    </source>
</evidence>